<sequence>MRHVGSVLVSLLLAPVIWILVGAGLNRWGGTPSPSTIFGLLALLTAGTFYAPLVLVRLSPAGPGLTGLLYLAASCWAGLAPTGWAATMPDSALGAHGAVEDPALHAAALLAIPLLGTLLDARRWRGYDHVPPIATAASWPPPRAAVSAPAPEKPPWPPVPAGLSAVPAPRRPPGGRSAHRDG</sequence>
<dbReference type="RefSeq" id="WP_310372660.1">
    <property type="nucleotide sequence ID" value="NZ_JAVDYB010000001.1"/>
</dbReference>
<keyword evidence="2" id="KW-1133">Transmembrane helix</keyword>
<proteinExistence type="predicted"/>
<name>A0AAE4CF32_9ACTN</name>
<accession>A0AAE4CF32</accession>
<keyword evidence="4" id="KW-1185">Reference proteome</keyword>
<evidence type="ECO:0000313" key="4">
    <source>
        <dbReference type="Proteomes" id="UP001183643"/>
    </source>
</evidence>
<feature type="compositionally biased region" description="Pro residues" evidence="1">
    <location>
        <begin position="151"/>
        <end position="160"/>
    </location>
</feature>
<feature type="transmembrane region" description="Helical" evidence="2">
    <location>
        <begin position="68"/>
        <end position="87"/>
    </location>
</feature>
<feature type="transmembrane region" description="Helical" evidence="2">
    <location>
        <begin position="7"/>
        <end position="25"/>
    </location>
</feature>
<gene>
    <name evidence="3" type="ORF">J2S41_006003</name>
</gene>
<dbReference type="AlphaFoldDB" id="A0AAE4CF32"/>
<dbReference type="EMBL" id="JAVDYB010000001">
    <property type="protein sequence ID" value="MDR7279225.1"/>
    <property type="molecule type" value="Genomic_DNA"/>
</dbReference>
<feature type="transmembrane region" description="Helical" evidence="2">
    <location>
        <begin position="37"/>
        <end position="56"/>
    </location>
</feature>
<keyword evidence="2" id="KW-0472">Membrane</keyword>
<protein>
    <submittedName>
        <fullName evidence="3">Uncharacterized protein</fullName>
    </submittedName>
</protein>
<feature type="transmembrane region" description="Helical" evidence="2">
    <location>
        <begin position="102"/>
        <end position="119"/>
    </location>
</feature>
<keyword evidence="2" id="KW-0812">Transmembrane</keyword>
<comment type="caution">
    <text evidence="3">The sequence shown here is derived from an EMBL/GenBank/DDBJ whole genome shotgun (WGS) entry which is preliminary data.</text>
</comment>
<feature type="region of interest" description="Disordered" evidence="1">
    <location>
        <begin position="138"/>
        <end position="182"/>
    </location>
</feature>
<organism evidence="3 4">
    <name type="scientific">Catenuloplanes atrovinosus</name>
    <dbReference type="NCBI Taxonomy" id="137266"/>
    <lineage>
        <taxon>Bacteria</taxon>
        <taxon>Bacillati</taxon>
        <taxon>Actinomycetota</taxon>
        <taxon>Actinomycetes</taxon>
        <taxon>Micromonosporales</taxon>
        <taxon>Micromonosporaceae</taxon>
        <taxon>Catenuloplanes</taxon>
    </lineage>
</organism>
<evidence type="ECO:0000256" key="2">
    <source>
        <dbReference type="SAM" id="Phobius"/>
    </source>
</evidence>
<dbReference type="Proteomes" id="UP001183643">
    <property type="component" value="Unassembled WGS sequence"/>
</dbReference>
<evidence type="ECO:0000256" key="1">
    <source>
        <dbReference type="SAM" id="MobiDB-lite"/>
    </source>
</evidence>
<reference evidence="3" key="1">
    <citation type="submission" date="2023-07" db="EMBL/GenBank/DDBJ databases">
        <title>Sequencing the genomes of 1000 actinobacteria strains.</title>
        <authorList>
            <person name="Klenk H.-P."/>
        </authorList>
    </citation>
    <scope>NUCLEOTIDE SEQUENCE</scope>
    <source>
        <strain evidence="3">DSM 44707</strain>
    </source>
</reference>
<evidence type="ECO:0000313" key="3">
    <source>
        <dbReference type="EMBL" id="MDR7279225.1"/>
    </source>
</evidence>